<reference evidence="1" key="2">
    <citation type="submission" date="2025-09" db="UniProtKB">
        <authorList>
            <consortium name="EnsemblPlants"/>
        </authorList>
    </citation>
    <scope>IDENTIFICATION</scope>
</reference>
<name>A0ACD5XQZ3_AVESA</name>
<reference evidence="1" key="1">
    <citation type="submission" date="2021-05" db="EMBL/GenBank/DDBJ databases">
        <authorList>
            <person name="Scholz U."/>
            <person name="Mascher M."/>
            <person name="Fiebig A."/>
        </authorList>
    </citation>
    <scope>NUCLEOTIDE SEQUENCE [LARGE SCALE GENOMIC DNA]</scope>
</reference>
<proteinExistence type="predicted"/>
<keyword evidence="2" id="KW-1185">Reference proteome</keyword>
<sequence length="368" mass="39724">MATSSNEELLQAHAELCSITFGYLKSMALECAIRFGIPNAIYRRGGAASLPDLLAALPVPESKKPYLPRLMRFLAASGIFAVDAPGTTDERADGGATATYRLTPLSRLLVDDDGTGAGTAERCATDLSPFVLSQTNRYHVTAALHLPVWFESDAAAEMPFKTAHGADPWTVFSRDPKINRVFNAGMAADTRFAMSFVVSNYGDAFDGVTSLVDVAGGTGTAARAIARAFPRIKCAVLDLPSVIDSVPADGVVEYVAGDMMSSIPKADAVFLKYVLHDWSDEDCVRILRECRKAIPKPGGKVIIVDMVVGSPSNAAYEAQVLFDLLMMVMTAGKERDEREWSKIFMDAGFSHHKTRPVLGSFALIELYP</sequence>
<organism evidence="1 2">
    <name type="scientific">Avena sativa</name>
    <name type="common">Oat</name>
    <dbReference type="NCBI Taxonomy" id="4498"/>
    <lineage>
        <taxon>Eukaryota</taxon>
        <taxon>Viridiplantae</taxon>
        <taxon>Streptophyta</taxon>
        <taxon>Embryophyta</taxon>
        <taxon>Tracheophyta</taxon>
        <taxon>Spermatophyta</taxon>
        <taxon>Magnoliopsida</taxon>
        <taxon>Liliopsida</taxon>
        <taxon>Poales</taxon>
        <taxon>Poaceae</taxon>
        <taxon>BOP clade</taxon>
        <taxon>Pooideae</taxon>
        <taxon>Poodae</taxon>
        <taxon>Poeae</taxon>
        <taxon>Poeae Chloroplast Group 1 (Aveneae type)</taxon>
        <taxon>Aveninae</taxon>
        <taxon>Avena</taxon>
    </lineage>
</organism>
<dbReference type="EnsemblPlants" id="AVESA.00010b.r2.5AG0813170.1">
    <property type="protein sequence ID" value="AVESA.00010b.r2.5AG0813170.1.CDS.1"/>
    <property type="gene ID" value="AVESA.00010b.r2.5AG0813170"/>
</dbReference>
<evidence type="ECO:0000313" key="2">
    <source>
        <dbReference type="Proteomes" id="UP001732700"/>
    </source>
</evidence>
<protein>
    <submittedName>
        <fullName evidence="1">Uncharacterized protein</fullName>
    </submittedName>
</protein>
<dbReference type="Proteomes" id="UP001732700">
    <property type="component" value="Chromosome 5A"/>
</dbReference>
<accession>A0ACD5XQZ3</accession>
<evidence type="ECO:0000313" key="1">
    <source>
        <dbReference type="EnsemblPlants" id="AVESA.00010b.r2.5AG0813170.1.CDS.1"/>
    </source>
</evidence>